<dbReference type="RefSeq" id="WP_220340099.1">
    <property type="nucleotide sequence ID" value="NZ_JAEUAX010000008.1"/>
</dbReference>
<reference evidence="3 4" key="1">
    <citation type="journal article" date="2021" name="MBio">
        <title>Poor Competitiveness of Bradyrhizobium in Pigeon Pea Root Colonization in Indian Soils.</title>
        <authorList>
            <person name="Chalasani D."/>
            <person name="Basu A."/>
            <person name="Pullabhotla S.V.S.R.N."/>
            <person name="Jorrin B."/>
            <person name="Neal A.L."/>
            <person name="Poole P.S."/>
            <person name="Podile A.R."/>
            <person name="Tkacz A."/>
        </authorList>
    </citation>
    <scope>NUCLEOTIDE SEQUENCE [LARGE SCALE GENOMIC DNA]</scope>
    <source>
        <strain evidence="3 4">HU12</strain>
    </source>
</reference>
<feature type="transmembrane region" description="Helical" evidence="1">
    <location>
        <begin position="108"/>
        <end position="128"/>
    </location>
</feature>
<proteinExistence type="predicted"/>
<dbReference type="InterPro" id="IPR002881">
    <property type="entry name" value="DUF58"/>
</dbReference>
<feature type="transmembrane region" description="Helical" evidence="1">
    <location>
        <begin position="81"/>
        <end position="102"/>
    </location>
</feature>
<evidence type="ECO:0000313" key="3">
    <source>
        <dbReference type="EMBL" id="MBW9111031.1"/>
    </source>
</evidence>
<dbReference type="EMBL" id="JAEUAX010000008">
    <property type="protein sequence ID" value="MBW9111031.1"/>
    <property type="molecule type" value="Genomic_DNA"/>
</dbReference>
<evidence type="ECO:0000313" key="4">
    <source>
        <dbReference type="Proteomes" id="UP000777440"/>
    </source>
</evidence>
<keyword evidence="1" id="KW-0472">Membrane</keyword>
<protein>
    <submittedName>
        <fullName evidence="3">DUF58 domain-containing protein</fullName>
    </submittedName>
</protein>
<feature type="domain" description="DUF58" evidence="2">
    <location>
        <begin position="266"/>
        <end position="341"/>
    </location>
</feature>
<name>A0ABS7I2J8_9MICO</name>
<keyword evidence="1" id="KW-0812">Transmembrane</keyword>
<gene>
    <name evidence="3" type="ORF">JNB61_14715</name>
</gene>
<dbReference type="Proteomes" id="UP000777440">
    <property type="component" value="Unassembled WGS sequence"/>
</dbReference>
<evidence type="ECO:0000259" key="2">
    <source>
        <dbReference type="Pfam" id="PF01882"/>
    </source>
</evidence>
<keyword evidence="4" id="KW-1185">Reference proteome</keyword>
<sequence>MSSPERRGGSTATVEPRITRTVQATGTTGRTHVTATATSVGESRRGRAFVRAAVWWTRVWRAAGSGITTAAQWAAQTIRPAGALVAVAATAGLVLGVVFGWVEFMVAGAASVVLLVAAVPFLFGARAYDVDLTLTHERIVAGEGVTGRIHVRNDGHRTALPGRIDIPVGAGLVEFGVPLLRPGHAVEQPLDIPALARGIVTVGPATTVRSDPIGMLRREHSFHDVHELYVHPRTVSLPSTSAGLIRDLEGAPTRRLVDADMSFHAIREYAPGDSRRQIHWRSTAKTGRLMVRQYEESRRSRMAVVLAAWEAEFADPDEFELAVSCAASLGLRAVHDARDVQIVTGSEIPRVVRGRLRAIRHIPSAAPRPMLDGFSGVDLLESTMPVGEVCRLAAESGERLSIAFVVVGSRVPLTRLQQAALAFPADTAVVGVICDERAHPRMQPVSGMTVLTVGTLEDLSGLLLRGAAS</sequence>
<dbReference type="Pfam" id="PF01882">
    <property type="entry name" value="DUF58"/>
    <property type="match status" value="1"/>
</dbReference>
<organism evidence="3 4">
    <name type="scientific">Microbacterium ureisolvens</name>
    <dbReference type="NCBI Taxonomy" id="2781186"/>
    <lineage>
        <taxon>Bacteria</taxon>
        <taxon>Bacillati</taxon>
        <taxon>Actinomycetota</taxon>
        <taxon>Actinomycetes</taxon>
        <taxon>Micrococcales</taxon>
        <taxon>Microbacteriaceae</taxon>
        <taxon>Microbacterium</taxon>
    </lineage>
</organism>
<keyword evidence="1" id="KW-1133">Transmembrane helix</keyword>
<dbReference type="PANTHER" id="PTHR34351">
    <property type="entry name" value="SLR1927 PROTEIN-RELATED"/>
    <property type="match status" value="1"/>
</dbReference>
<dbReference type="PANTHER" id="PTHR34351:SF1">
    <property type="entry name" value="SLR1927 PROTEIN"/>
    <property type="match status" value="1"/>
</dbReference>
<comment type="caution">
    <text evidence="3">The sequence shown here is derived from an EMBL/GenBank/DDBJ whole genome shotgun (WGS) entry which is preliminary data.</text>
</comment>
<evidence type="ECO:0000256" key="1">
    <source>
        <dbReference type="SAM" id="Phobius"/>
    </source>
</evidence>
<accession>A0ABS7I2J8</accession>